<dbReference type="Proteomes" id="UP001528850">
    <property type="component" value="Unassembled WGS sequence"/>
</dbReference>
<reference evidence="2 3" key="1">
    <citation type="journal article" date="2024" name="Curr. Microbiol.">
        <title>Luteibacter sahnii sp. nov., A Novel Yellow-Colored Xanthomonadin Pigment Producing Probiotic Bacterium from Healthy Rice Seed Microbiome.</title>
        <authorList>
            <person name="Jaiswal G."/>
            <person name="Rana R."/>
            <person name="Nayak P.K."/>
            <person name="Chouhan R."/>
            <person name="Gandhi S.G."/>
            <person name="Patel H.K."/>
            <person name="Patil P.B."/>
        </authorList>
    </citation>
    <scope>NUCLEOTIDE SEQUENCE [LARGE SCALE GENOMIC DNA]</scope>
    <source>
        <strain evidence="2 3">PPL201</strain>
    </source>
</reference>
<sequence>MTPAQSLLIAVIYGAIYYVLARGAVGRVMDVDDAYKGRWTRPGLGANPTNSFAIVHIIFNMNLPKASYPAPLKLRIWTARVMLWLWPFVLLGALFVDWR</sequence>
<dbReference type="RefSeq" id="WP_320549612.1">
    <property type="nucleotide sequence ID" value="NZ_JAQLOK010000001.1"/>
</dbReference>
<name>A0ABT6BAD8_9GAMM</name>
<keyword evidence="1" id="KW-1133">Transmembrane helix</keyword>
<feature type="transmembrane region" description="Helical" evidence="1">
    <location>
        <begin position="76"/>
        <end position="96"/>
    </location>
</feature>
<evidence type="ECO:0000313" key="3">
    <source>
        <dbReference type="Proteomes" id="UP001528850"/>
    </source>
</evidence>
<protein>
    <submittedName>
        <fullName evidence="2">Uncharacterized protein</fullName>
    </submittedName>
</protein>
<gene>
    <name evidence="2" type="ORF">P3W24_09020</name>
</gene>
<comment type="caution">
    <text evidence="2">The sequence shown here is derived from an EMBL/GenBank/DDBJ whole genome shotgun (WGS) entry which is preliminary data.</text>
</comment>
<evidence type="ECO:0000256" key="1">
    <source>
        <dbReference type="SAM" id="Phobius"/>
    </source>
</evidence>
<organism evidence="2 3">
    <name type="scientific">Luteibacter sahnii</name>
    <dbReference type="NCBI Taxonomy" id="3021977"/>
    <lineage>
        <taxon>Bacteria</taxon>
        <taxon>Pseudomonadati</taxon>
        <taxon>Pseudomonadota</taxon>
        <taxon>Gammaproteobacteria</taxon>
        <taxon>Lysobacterales</taxon>
        <taxon>Rhodanobacteraceae</taxon>
        <taxon>Luteibacter</taxon>
    </lineage>
</organism>
<keyword evidence="3" id="KW-1185">Reference proteome</keyword>
<dbReference type="EMBL" id="JARJJS010000002">
    <property type="protein sequence ID" value="MDF4025103.1"/>
    <property type="molecule type" value="Genomic_DNA"/>
</dbReference>
<keyword evidence="1" id="KW-0812">Transmembrane</keyword>
<evidence type="ECO:0000313" key="2">
    <source>
        <dbReference type="EMBL" id="MDF4025103.1"/>
    </source>
</evidence>
<feature type="transmembrane region" description="Helical" evidence="1">
    <location>
        <begin position="7"/>
        <end position="25"/>
    </location>
</feature>
<keyword evidence="1" id="KW-0472">Membrane</keyword>
<accession>A0ABT6BAD8</accession>
<proteinExistence type="predicted"/>